<dbReference type="EMBL" id="MRBO01000835">
    <property type="protein sequence ID" value="KAB2581511.1"/>
    <property type="molecule type" value="Genomic_DNA"/>
</dbReference>
<accession>A0A5N5DVS1</accession>
<proteinExistence type="predicted"/>
<name>A0A5N5DVS1_RHOER</name>
<comment type="caution">
    <text evidence="1">The sequence shown here is derived from an EMBL/GenBank/DDBJ whole genome shotgun (WGS) entry which is preliminary data.</text>
</comment>
<protein>
    <submittedName>
        <fullName evidence="1">Uncharacterized protein</fullName>
    </submittedName>
</protein>
<organism evidence="1 2">
    <name type="scientific">Rhodococcus erythropolis</name>
    <name type="common">Arthrobacter picolinophilus</name>
    <dbReference type="NCBI Taxonomy" id="1833"/>
    <lineage>
        <taxon>Bacteria</taxon>
        <taxon>Bacillati</taxon>
        <taxon>Actinomycetota</taxon>
        <taxon>Actinomycetes</taxon>
        <taxon>Mycobacteriales</taxon>
        <taxon>Nocardiaceae</taxon>
        <taxon>Rhodococcus</taxon>
        <taxon>Rhodococcus erythropolis group</taxon>
    </lineage>
</organism>
<sequence length="69" mass="7400">MTMVKTHTQTRRNDLKTFGLQAVAMGRGGCLATGVTPGRVGAFTRKLVESLEGVCLFDLHQGDPAPIEI</sequence>
<reference evidence="1 2" key="1">
    <citation type="journal article" date="2017" name="Poromechanics V (2013)">
        <title>Genomic Characterization of the Arsenic-Tolerant Actinobacterium, &lt;i&gt;Rhodococcus erythropolis&lt;/i&gt; S43.</title>
        <authorList>
            <person name="Retamal-Morales G."/>
            <person name="Mehnert M."/>
            <person name="Schwabe R."/>
            <person name="Tischler D."/>
            <person name="Schloemann M."/>
            <person name="Levican G.J."/>
        </authorList>
    </citation>
    <scope>NUCLEOTIDE SEQUENCE [LARGE SCALE GENOMIC DNA]</scope>
    <source>
        <strain evidence="1 2">S43</strain>
    </source>
</reference>
<evidence type="ECO:0000313" key="2">
    <source>
        <dbReference type="Proteomes" id="UP000325576"/>
    </source>
</evidence>
<dbReference type="Proteomes" id="UP000325576">
    <property type="component" value="Unassembled WGS sequence"/>
</dbReference>
<gene>
    <name evidence="1" type="ORF">BS297_30380</name>
</gene>
<dbReference type="AlphaFoldDB" id="A0A5N5DVS1"/>
<evidence type="ECO:0000313" key="1">
    <source>
        <dbReference type="EMBL" id="KAB2581511.1"/>
    </source>
</evidence>